<keyword evidence="1" id="KW-0202">Cytokine</keyword>
<dbReference type="InterPro" id="IPR036048">
    <property type="entry name" value="Interleukin_8-like_sf"/>
</dbReference>
<dbReference type="GO" id="GO:0008009">
    <property type="term" value="F:chemokine activity"/>
    <property type="evidence" value="ECO:0007669"/>
    <property type="project" value="InterPro"/>
</dbReference>
<reference evidence="3" key="2">
    <citation type="submission" date="2025-09" db="UniProtKB">
        <authorList>
            <consortium name="Ensembl"/>
        </authorList>
    </citation>
    <scope>IDENTIFICATION</scope>
</reference>
<dbReference type="InterPro" id="IPR001811">
    <property type="entry name" value="Chemokine_IL8-like_dom"/>
</dbReference>
<feature type="domain" description="Chemokine interleukin-8-like" evidence="2">
    <location>
        <begin position="21"/>
        <end position="80"/>
    </location>
</feature>
<protein>
    <recommendedName>
        <fullName evidence="2">Chemokine interleukin-8-like domain-containing protein</fullName>
    </recommendedName>
</protein>
<dbReference type="STRING" id="37003.ENSKMAP00000006954"/>
<sequence length="94" mass="10825">MCQQVSVSSNMFVILTFKGVRPACCVKYHRHPMQPKFLEDYVVQKIGVCKLKAIIFKTVKNRIVCADPNKKWVKKGIKYLENSGTHVLEYKCCS</sequence>
<name>A0A3Q3A7S0_KRYMA</name>
<dbReference type="SMART" id="SM00199">
    <property type="entry name" value="SCY"/>
    <property type="match status" value="1"/>
</dbReference>
<dbReference type="SUPFAM" id="SSF54117">
    <property type="entry name" value="Interleukin 8-like chemokines"/>
    <property type="match status" value="1"/>
</dbReference>
<accession>A0A3Q3A7S0</accession>
<dbReference type="InterPro" id="IPR039809">
    <property type="entry name" value="Chemokine_b/g/d"/>
</dbReference>
<dbReference type="GO" id="GO:0006955">
    <property type="term" value="P:immune response"/>
    <property type="evidence" value="ECO:0007669"/>
    <property type="project" value="InterPro"/>
</dbReference>
<dbReference type="Pfam" id="PF00048">
    <property type="entry name" value="IL8"/>
    <property type="match status" value="1"/>
</dbReference>
<dbReference type="Proteomes" id="UP000264800">
    <property type="component" value="Unplaced"/>
</dbReference>
<dbReference type="PANTHER" id="PTHR12015">
    <property type="entry name" value="SMALL INDUCIBLE CYTOKINE A"/>
    <property type="match status" value="1"/>
</dbReference>
<dbReference type="OMA" id="LTCHCFF"/>
<evidence type="ECO:0000313" key="4">
    <source>
        <dbReference type="Proteomes" id="UP000264800"/>
    </source>
</evidence>
<proteinExistence type="predicted"/>
<evidence type="ECO:0000259" key="2">
    <source>
        <dbReference type="SMART" id="SM00199"/>
    </source>
</evidence>
<dbReference type="AlphaFoldDB" id="A0A3Q3A7S0"/>
<dbReference type="GeneTree" id="ENSGT01020000230600"/>
<dbReference type="Gene3D" id="2.40.50.40">
    <property type="match status" value="1"/>
</dbReference>
<dbReference type="Ensembl" id="ENSKMAT00000007067.1">
    <property type="protein sequence ID" value="ENSKMAP00000006954.1"/>
    <property type="gene ID" value="ENSKMAG00000005256.1"/>
</dbReference>
<organism evidence="3 4">
    <name type="scientific">Kryptolebias marmoratus</name>
    <name type="common">Mangrove killifish</name>
    <name type="synonym">Rivulus marmoratus</name>
    <dbReference type="NCBI Taxonomy" id="37003"/>
    <lineage>
        <taxon>Eukaryota</taxon>
        <taxon>Metazoa</taxon>
        <taxon>Chordata</taxon>
        <taxon>Craniata</taxon>
        <taxon>Vertebrata</taxon>
        <taxon>Euteleostomi</taxon>
        <taxon>Actinopterygii</taxon>
        <taxon>Neopterygii</taxon>
        <taxon>Teleostei</taxon>
        <taxon>Neoteleostei</taxon>
        <taxon>Acanthomorphata</taxon>
        <taxon>Ovalentaria</taxon>
        <taxon>Atherinomorphae</taxon>
        <taxon>Cyprinodontiformes</taxon>
        <taxon>Rivulidae</taxon>
        <taxon>Kryptolebias</taxon>
    </lineage>
</organism>
<dbReference type="GO" id="GO:0005615">
    <property type="term" value="C:extracellular space"/>
    <property type="evidence" value="ECO:0007669"/>
    <property type="project" value="UniProtKB-KW"/>
</dbReference>
<evidence type="ECO:0000256" key="1">
    <source>
        <dbReference type="ARBA" id="ARBA00022514"/>
    </source>
</evidence>
<dbReference type="CDD" id="cd00272">
    <property type="entry name" value="Chemokine_CC"/>
    <property type="match status" value="1"/>
</dbReference>
<evidence type="ECO:0000313" key="3">
    <source>
        <dbReference type="Ensembl" id="ENSKMAP00000006954.1"/>
    </source>
</evidence>
<keyword evidence="4" id="KW-1185">Reference proteome</keyword>
<reference evidence="3" key="1">
    <citation type="submission" date="2025-08" db="UniProtKB">
        <authorList>
            <consortium name="Ensembl"/>
        </authorList>
    </citation>
    <scope>IDENTIFICATION</scope>
</reference>